<sequence>MYVKCGTQTRTRYVSISSLVGAVGGKLCKCLIGMHGFTGCDNVSAFAGRGEITALRLVKQQKSYEELFKQLGMEWVLSNKLFQSLQEFTCKLYCSQPGTDNINEMRYRLFCAKKGNIDSTQLPPHADCLLKHASRENFQAVIWKRSLQRCPLTPTPSGSGWREGGDNFAIDWMSVDPAPTAVLELLSCSCARSCQLPTYCCLENGLKCTDV</sequence>
<name>A0AAU9WHD9_9CNID</name>
<organism evidence="1 2">
    <name type="scientific">Pocillopora meandrina</name>
    <dbReference type="NCBI Taxonomy" id="46732"/>
    <lineage>
        <taxon>Eukaryota</taxon>
        <taxon>Metazoa</taxon>
        <taxon>Cnidaria</taxon>
        <taxon>Anthozoa</taxon>
        <taxon>Hexacorallia</taxon>
        <taxon>Scleractinia</taxon>
        <taxon>Astrocoeniina</taxon>
        <taxon>Pocilloporidae</taxon>
        <taxon>Pocillopora</taxon>
    </lineage>
</organism>
<gene>
    <name evidence="1" type="ORF">PMEA_00005826</name>
</gene>
<dbReference type="PANTHER" id="PTHR46704:SF9">
    <property type="entry name" value="BHLH DOMAIN-CONTAINING PROTEIN"/>
    <property type="match status" value="1"/>
</dbReference>
<dbReference type="SUPFAM" id="SSF47807">
    <property type="entry name" value="5' to 3' exonuclease, C-terminal subdomain"/>
    <property type="match status" value="1"/>
</dbReference>
<dbReference type="InterPro" id="IPR036279">
    <property type="entry name" value="5-3_exonuclease_C_sf"/>
</dbReference>
<protein>
    <submittedName>
        <fullName evidence="1">Uncharacterized protein</fullName>
    </submittedName>
</protein>
<dbReference type="Proteomes" id="UP001159428">
    <property type="component" value="Unassembled WGS sequence"/>
</dbReference>
<reference evidence="1 2" key="1">
    <citation type="submission" date="2022-05" db="EMBL/GenBank/DDBJ databases">
        <authorList>
            <consortium name="Genoscope - CEA"/>
            <person name="William W."/>
        </authorList>
    </citation>
    <scope>NUCLEOTIDE SEQUENCE [LARGE SCALE GENOMIC DNA]</scope>
</reference>
<comment type="caution">
    <text evidence="1">The sequence shown here is derived from an EMBL/GenBank/DDBJ whole genome shotgun (WGS) entry which is preliminary data.</text>
</comment>
<dbReference type="AlphaFoldDB" id="A0AAU9WHD9"/>
<dbReference type="PANTHER" id="PTHR46704">
    <property type="entry name" value="CXC DOMAIN-CONTAINING PROTEIN-RELATED"/>
    <property type="match status" value="1"/>
</dbReference>
<keyword evidence="2" id="KW-1185">Reference proteome</keyword>
<evidence type="ECO:0000313" key="2">
    <source>
        <dbReference type="Proteomes" id="UP001159428"/>
    </source>
</evidence>
<accession>A0AAU9WHD9</accession>
<dbReference type="EMBL" id="CALNXJ010000014">
    <property type="protein sequence ID" value="CAH3115046.1"/>
    <property type="molecule type" value="Genomic_DNA"/>
</dbReference>
<proteinExistence type="predicted"/>
<evidence type="ECO:0000313" key="1">
    <source>
        <dbReference type="EMBL" id="CAH3115046.1"/>
    </source>
</evidence>